<dbReference type="InterPro" id="IPR008979">
    <property type="entry name" value="Galactose-bd-like_sf"/>
</dbReference>
<reference evidence="1" key="1">
    <citation type="journal article" date="2012" name="Nature">
        <title>The oyster genome reveals stress adaptation and complexity of shell formation.</title>
        <authorList>
            <person name="Zhang G."/>
            <person name="Fang X."/>
            <person name="Guo X."/>
            <person name="Li L."/>
            <person name="Luo R."/>
            <person name="Xu F."/>
            <person name="Yang P."/>
            <person name="Zhang L."/>
            <person name="Wang X."/>
            <person name="Qi H."/>
            <person name="Xiong Z."/>
            <person name="Que H."/>
            <person name="Xie Y."/>
            <person name="Holland P.W."/>
            <person name="Paps J."/>
            <person name="Zhu Y."/>
            <person name="Wu F."/>
            <person name="Chen Y."/>
            <person name="Wang J."/>
            <person name="Peng C."/>
            <person name="Meng J."/>
            <person name="Yang L."/>
            <person name="Liu J."/>
            <person name="Wen B."/>
            <person name="Zhang N."/>
            <person name="Huang Z."/>
            <person name="Zhu Q."/>
            <person name="Feng Y."/>
            <person name="Mount A."/>
            <person name="Hedgecock D."/>
            <person name="Xu Z."/>
            <person name="Liu Y."/>
            <person name="Domazet-Loso T."/>
            <person name="Du Y."/>
            <person name="Sun X."/>
            <person name="Zhang S."/>
            <person name="Liu B."/>
            <person name="Cheng P."/>
            <person name="Jiang X."/>
            <person name="Li J."/>
            <person name="Fan D."/>
            <person name="Wang W."/>
            <person name="Fu W."/>
            <person name="Wang T."/>
            <person name="Wang B."/>
            <person name="Zhang J."/>
            <person name="Peng Z."/>
            <person name="Li Y."/>
            <person name="Li N."/>
            <person name="Wang J."/>
            <person name="Chen M."/>
            <person name="He Y."/>
            <person name="Tan F."/>
            <person name="Song X."/>
            <person name="Zheng Q."/>
            <person name="Huang R."/>
            <person name="Yang H."/>
            <person name="Du X."/>
            <person name="Chen L."/>
            <person name="Yang M."/>
            <person name="Gaffney P.M."/>
            <person name="Wang S."/>
            <person name="Luo L."/>
            <person name="She Z."/>
            <person name="Ming Y."/>
            <person name="Huang W."/>
            <person name="Zhang S."/>
            <person name="Huang B."/>
            <person name="Zhang Y."/>
            <person name="Qu T."/>
            <person name="Ni P."/>
            <person name="Miao G."/>
            <person name="Wang J."/>
            <person name="Wang Q."/>
            <person name="Steinberg C.E."/>
            <person name="Wang H."/>
            <person name="Li N."/>
            <person name="Qian L."/>
            <person name="Zhang G."/>
            <person name="Li Y."/>
            <person name="Yang H."/>
            <person name="Liu X."/>
            <person name="Wang J."/>
            <person name="Yin Y."/>
            <person name="Wang J."/>
        </authorList>
    </citation>
    <scope>NUCLEOTIDE SEQUENCE [LARGE SCALE GENOMIC DNA]</scope>
    <source>
        <strain evidence="1">05x7-T-G4-1.051#20</strain>
    </source>
</reference>
<accession>K1PF42</accession>
<dbReference type="EMBL" id="JH822898">
    <property type="protein sequence ID" value="EKC17454.1"/>
    <property type="molecule type" value="Genomic_DNA"/>
</dbReference>
<protein>
    <submittedName>
        <fullName evidence="1">Uncharacterized protein</fullName>
    </submittedName>
</protein>
<evidence type="ECO:0000313" key="1">
    <source>
        <dbReference type="EMBL" id="EKC17454.1"/>
    </source>
</evidence>
<proteinExistence type="predicted"/>
<dbReference type="HOGENOM" id="CLU_2529615_0_0_1"/>
<dbReference type="Gene3D" id="2.60.120.260">
    <property type="entry name" value="Galactose-binding domain-like"/>
    <property type="match status" value="1"/>
</dbReference>
<name>K1PF42_MAGGI</name>
<organism evidence="1">
    <name type="scientific">Magallana gigas</name>
    <name type="common">Pacific oyster</name>
    <name type="synonym">Crassostrea gigas</name>
    <dbReference type="NCBI Taxonomy" id="29159"/>
    <lineage>
        <taxon>Eukaryota</taxon>
        <taxon>Metazoa</taxon>
        <taxon>Spiralia</taxon>
        <taxon>Lophotrochozoa</taxon>
        <taxon>Mollusca</taxon>
        <taxon>Bivalvia</taxon>
        <taxon>Autobranchia</taxon>
        <taxon>Pteriomorphia</taxon>
        <taxon>Ostreida</taxon>
        <taxon>Ostreoidea</taxon>
        <taxon>Ostreidae</taxon>
        <taxon>Magallana</taxon>
    </lineage>
</organism>
<dbReference type="AlphaFoldDB" id="K1PF42"/>
<dbReference type="InParanoid" id="K1PF42"/>
<gene>
    <name evidence="1" type="ORF">CGI_10000807</name>
</gene>
<sequence>MSQLKKDNLALYKSAWQLHPYNNVWTAYKAVDGLKSNLEAFGGQCVISANSQSTAEWRVDLGEVLSIHYIFIQYRTDNVAWGKR</sequence>
<dbReference type="SUPFAM" id="SSF49785">
    <property type="entry name" value="Galactose-binding domain-like"/>
    <property type="match status" value="1"/>
</dbReference>